<name>A0A1F7UKQ2_9BACT</name>
<comment type="similarity">
    <text evidence="2 6">Belongs to the Nudix hydrolase family.</text>
</comment>
<dbReference type="PRINTS" id="PR00502">
    <property type="entry name" value="NUDIXFAMILY"/>
</dbReference>
<dbReference type="GO" id="GO:0046872">
    <property type="term" value="F:metal ion binding"/>
    <property type="evidence" value="ECO:0007669"/>
    <property type="project" value="UniProtKB-KW"/>
</dbReference>
<dbReference type="Proteomes" id="UP000176603">
    <property type="component" value="Unassembled WGS sequence"/>
</dbReference>
<dbReference type="PANTHER" id="PTHR43758">
    <property type="entry name" value="7,8-DIHYDRO-8-OXOGUANINE TRIPHOSPHATASE"/>
    <property type="match status" value="1"/>
</dbReference>
<dbReference type="InterPro" id="IPR020476">
    <property type="entry name" value="Nudix_hydrolase"/>
</dbReference>
<keyword evidence="3" id="KW-0479">Metal-binding</keyword>
<dbReference type="Gene3D" id="3.90.79.10">
    <property type="entry name" value="Nucleoside Triphosphate Pyrophosphohydrolase"/>
    <property type="match status" value="1"/>
</dbReference>
<dbReference type="PANTHER" id="PTHR43758:SF2">
    <property type="entry name" value="OXIDIZED PURINE NUCLEOSIDE TRIPHOSPHATE HYDROLASE"/>
    <property type="match status" value="1"/>
</dbReference>
<dbReference type="Pfam" id="PF00293">
    <property type="entry name" value="NUDIX"/>
    <property type="match status" value="1"/>
</dbReference>
<organism evidence="8 9">
    <name type="scientific">Candidatus Uhrbacteria bacterium RIFCSPHIGHO2_12_FULL_60_25</name>
    <dbReference type="NCBI Taxonomy" id="1802399"/>
    <lineage>
        <taxon>Bacteria</taxon>
        <taxon>Candidatus Uhriibacteriota</taxon>
    </lineage>
</organism>
<evidence type="ECO:0000256" key="5">
    <source>
        <dbReference type="ARBA" id="ARBA00022842"/>
    </source>
</evidence>
<sequence length="152" mass="17354">MRLASIVFIFDSQDRVLTGLKRKSYGAGFRSVPGGGIDPGESPEDAAVREVMEEAGIRISPQDLLSFGQVEFSWEDNPSKTHRSHVFVAHVQSAEVCESEEMKDLHWHSRNEFPFEKLTPKNRPLFRAVLNGERVDRRFVFRGDEHIRTEAL</sequence>
<reference evidence="8 9" key="1">
    <citation type="journal article" date="2016" name="Nat. Commun.">
        <title>Thousands of microbial genomes shed light on interconnected biogeochemical processes in an aquifer system.</title>
        <authorList>
            <person name="Anantharaman K."/>
            <person name="Brown C.T."/>
            <person name="Hug L.A."/>
            <person name="Sharon I."/>
            <person name="Castelle C.J."/>
            <person name="Probst A.J."/>
            <person name="Thomas B.C."/>
            <person name="Singh A."/>
            <person name="Wilkins M.J."/>
            <person name="Karaoz U."/>
            <person name="Brodie E.L."/>
            <person name="Williams K.H."/>
            <person name="Hubbard S.S."/>
            <person name="Banfield J.F."/>
        </authorList>
    </citation>
    <scope>NUCLEOTIDE SEQUENCE [LARGE SCALE GENOMIC DNA]</scope>
</reference>
<dbReference type="SUPFAM" id="SSF55811">
    <property type="entry name" value="Nudix"/>
    <property type="match status" value="1"/>
</dbReference>
<evidence type="ECO:0000313" key="8">
    <source>
        <dbReference type="EMBL" id="OGL78277.1"/>
    </source>
</evidence>
<dbReference type="AlphaFoldDB" id="A0A1F7UKQ2"/>
<dbReference type="STRING" id="1802399.A3E39_03880"/>
<accession>A0A1F7UKQ2</accession>
<evidence type="ECO:0000259" key="7">
    <source>
        <dbReference type="PROSITE" id="PS51462"/>
    </source>
</evidence>
<evidence type="ECO:0000256" key="6">
    <source>
        <dbReference type="RuleBase" id="RU003476"/>
    </source>
</evidence>
<dbReference type="InterPro" id="IPR015797">
    <property type="entry name" value="NUDIX_hydrolase-like_dom_sf"/>
</dbReference>
<dbReference type="GO" id="GO:0042262">
    <property type="term" value="P:DNA protection"/>
    <property type="evidence" value="ECO:0007669"/>
    <property type="project" value="TreeGrafter"/>
</dbReference>
<proteinExistence type="inferred from homology"/>
<protein>
    <recommendedName>
        <fullName evidence="7">Nudix hydrolase domain-containing protein</fullName>
    </recommendedName>
</protein>
<dbReference type="InterPro" id="IPR020084">
    <property type="entry name" value="NUDIX_hydrolase_CS"/>
</dbReference>
<keyword evidence="4 6" id="KW-0378">Hydrolase</keyword>
<evidence type="ECO:0000256" key="3">
    <source>
        <dbReference type="ARBA" id="ARBA00022723"/>
    </source>
</evidence>
<dbReference type="GO" id="GO:0008413">
    <property type="term" value="F:8-oxo-7,8-dihydroguanosine triphosphate pyrophosphatase activity"/>
    <property type="evidence" value="ECO:0007669"/>
    <property type="project" value="TreeGrafter"/>
</dbReference>
<comment type="cofactor">
    <cofactor evidence="1">
        <name>Mg(2+)</name>
        <dbReference type="ChEBI" id="CHEBI:18420"/>
    </cofactor>
</comment>
<dbReference type="PROSITE" id="PS51462">
    <property type="entry name" value="NUDIX"/>
    <property type="match status" value="1"/>
</dbReference>
<comment type="caution">
    <text evidence="8">The sequence shown here is derived from an EMBL/GenBank/DDBJ whole genome shotgun (WGS) entry which is preliminary data.</text>
</comment>
<evidence type="ECO:0000313" key="9">
    <source>
        <dbReference type="Proteomes" id="UP000176603"/>
    </source>
</evidence>
<dbReference type="EMBL" id="MGEH01000035">
    <property type="protein sequence ID" value="OGL78277.1"/>
    <property type="molecule type" value="Genomic_DNA"/>
</dbReference>
<evidence type="ECO:0000256" key="1">
    <source>
        <dbReference type="ARBA" id="ARBA00001946"/>
    </source>
</evidence>
<feature type="domain" description="Nudix hydrolase" evidence="7">
    <location>
        <begin position="1"/>
        <end position="131"/>
    </location>
</feature>
<evidence type="ECO:0000256" key="2">
    <source>
        <dbReference type="ARBA" id="ARBA00005582"/>
    </source>
</evidence>
<keyword evidence="5" id="KW-0460">Magnesium</keyword>
<gene>
    <name evidence="8" type="ORF">A3E39_03880</name>
</gene>
<dbReference type="PROSITE" id="PS00893">
    <property type="entry name" value="NUDIX_BOX"/>
    <property type="match status" value="1"/>
</dbReference>
<dbReference type="InterPro" id="IPR000086">
    <property type="entry name" value="NUDIX_hydrolase_dom"/>
</dbReference>
<evidence type="ECO:0000256" key="4">
    <source>
        <dbReference type="ARBA" id="ARBA00022801"/>
    </source>
</evidence>
<dbReference type="GO" id="GO:0005737">
    <property type="term" value="C:cytoplasm"/>
    <property type="evidence" value="ECO:0007669"/>
    <property type="project" value="TreeGrafter"/>
</dbReference>